<dbReference type="PATRIC" id="fig|1703.10.peg.451"/>
<sequence>MQPPPGTSSFDFVEFKQLVEKVLGREIDLISYSGLDPVLDADILHDKRLL</sequence>
<accession>A0A1D7VZG0</accession>
<evidence type="ECO:0000313" key="2">
    <source>
        <dbReference type="Proteomes" id="UP000094793"/>
    </source>
</evidence>
<evidence type="ECO:0000313" key="1">
    <source>
        <dbReference type="EMBL" id="AOP52156.1"/>
    </source>
</evidence>
<reference evidence="2" key="1">
    <citation type="submission" date="2016-09" db="EMBL/GenBank/DDBJ databases">
        <title>Complete Genome Sequence of Brevibacterium linens SMQ-1335.</title>
        <authorList>
            <person name="de Melo A.G."/>
            <person name="Labrie S.J."/>
            <person name="Dumaresq J."/>
            <person name="Roberts R.J."/>
            <person name="Tremblay D.M."/>
            <person name="Moineau S."/>
        </authorList>
    </citation>
    <scope>NUCLEOTIDE SEQUENCE [LARGE SCALE GENOMIC DNA]</scope>
    <source>
        <strain evidence="2">SMQ-1335</strain>
    </source>
</reference>
<gene>
    <name evidence="1" type="ORF">BLSMQ_0438</name>
</gene>
<organism evidence="1 2">
    <name type="scientific">Brevibacterium aurantiacum</name>
    <dbReference type="NCBI Taxonomy" id="273384"/>
    <lineage>
        <taxon>Bacteria</taxon>
        <taxon>Bacillati</taxon>
        <taxon>Actinomycetota</taxon>
        <taxon>Actinomycetes</taxon>
        <taxon>Micrococcales</taxon>
        <taxon>Brevibacteriaceae</taxon>
        <taxon>Brevibacterium</taxon>
    </lineage>
</organism>
<dbReference type="KEGG" id="blin:BLSMQ_0438"/>
<dbReference type="EMBL" id="CP017150">
    <property type="protein sequence ID" value="AOP52156.1"/>
    <property type="molecule type" value="Genomic_DNA"/>
</dbReference>
<name>A0A1D7VZG0_BREAU</name>
<proteinExistence type="predicted"/>
<protein>
    <submittedName>
        <fullName evidence="1">Uncharacterized protein</fullName>
    </submittedName>
</protein>
<dbReference type="AlphaFoldDB" id="A0A1D7VZG0"/>
<dbReference type="Proteomes" id="UP000094793">
    <property type="component" value="Chromosome"/>
</dbReference>